<name>A0A556RTB8_9GAMM</name>
<comment type="caution">
    <text evidence="1">The sequence shown here is derived from an EMBL/GenBank/DDBJ whole genome shotgun (WGS) entry which is preliminary data.</text>
</comment>
<dbReference type="Proteomes" id="UP000319138">
    <property type="component" value="Unassembled WGS sequence"/>
</dbReference>
<accession>A0A556RTB8</accession>
<dbReference type="EMBL" id="VMHL01000001">
    <property type="protein sequence ID" value="TSJ92139.1"/>
    <property type="molecule type" value="Genomic_DNA"/>
</dbReference>
<gene>
    <name evidence="1" type="ORF">FPQ14_02495</name>
</gene>
<evidence type="ECO:0000313" key="2">
    <source>
        <dbReference type="Proteomes" id="UP000319138"/>
    </source>
</evidence>
<dbReference type="AlphaFoldDB" id="A0A556RTB8"/>
<evidence type="ECO:0000313" key="1">
    <source>
        <dbReference type="EMBL" id="TSJ92139.1"/>
    </source>
</evidence>
<protein>
    <submittedName>
        <fullName evidence="1">Uncharacterized protein</fullName>
    </submittedName>
</protein>
<proteinExistence type="predicted"/>
<sequence>MSLQRAVENWHEHAYCKMMDDAEMQDAKEEWIESRAEELIKNFANDNEWQIMELLKIKLESKSIDADIYNQFVTDICYSQAKLELNKKFNKGIN</sequence>
<dbReference type="RefSeq" id="WP_144188126.1">
    <property type="nucleotide sequence ID" value="NZ_VMHL01000001.1"/>
</dbReference>
<reference evidence="1 2" key="1">
    <citation type="submission" date="2019-07" db="EMBL/GenBank/DDBJ databases">
        <title>Gilliamella genomes.</title>
        <authorList>
            <person name="Zheng H."/>
        </authorList>
    </citation>
    <scope>NUCLEOTIDE SEQUENCE [LARGE SCALE GENOMIC DNA]</scope>
    <source>
        <strain evidence="1 2">W8131</strain>
    </source>
</reference>
<organism evidence="1 2">
    <name type="scientific">Gilliamella apicola</name>
    <dbReference type="NCBI Taxonomy" id="1196095"/>
    <lineage>
        <taxon>Bacteria</taxon>
        <taxon>Pseudomonadati</taxon>
        <taxon>Pseudomonadota</taxon>
        <taxon>Gammaproteobacteria</taxon>
        <taxon>Orbales</taxon>
        <taxon>Orbaceae</taxon>
        <taxon>Gilliamella</taxon>
    </lineage>
</organism>